<evidence type="ECO:0000256" key="1">
    <source>
        <dbReference type="SAM" id="MobiDB-lite"/>
    </source>
</evidence>
<comment type="caution">
    <text evidence="2">The sequence shown here is derived from an EMBL/GenBank/DDBJ whole genome shotgun (WGS) entry which is preliminary data.</text>
</comment>
<evidence type="ECO:0000313" key="2">
    <source>
        <dbReference type="EMBL" id="GBP89556.1"/>
    </source>
</evidence>
<dbReference type="EMBL" id="BGZK01002008">
    <property type="protein sequence ID" value="GBP89556.1"/>
    <property type="molecule type" value="Genomic_DNA"/>
</dbReference>
<gene>
    <name evidence="2" type="ORF">EVAR_58216_1</name>
</gene>
<accession>A0A4C1ZM31</accession>
<keyword evidence="3" id="KW-1185">Reference proteome</keyword>
<protein>
    <submittedName>
        <fullName evidence="2">Uncharacterized protein</fullName>
    </submittedName>
</protein>
<feature type="region of interest" description="Disordered" evidence="1">
    <location>
        <begin position="133"/>
        <end position="160"/>
    </location>
</feature>
<sequence>MLSRRVGAISIARSTLLPAILATSVFDIWLDDVYTKFMVSIIAGGKPHVADGGKGWVTEFCFENGNSRAATVSMDFMKIKIEVMYTVLGTKDARSALLKVTYTTLYGRRSRLKGDLAPLKCVLSLSAPVVRHRHTSERKSTSVSNQHEATADGCDSNLSGLPEFTDSRRKVLHNDTNY</sequence>
<reference evidence="2 3" key="1">
    <citation type="journal article" date="2019" name="Commun. Biol.">
        <title>The bagworm genome reveals a unique fibroin gene that provides high tensile strength.</title>
        <authorList>
            <person name="Kono N."/>
            <person name="Nakamura H."/>
            <person name="Ohtoshi R."/>
            <person name="Tomita M."/>
            <person name="Numata K."/>
            <person name="Arakawa K."/>
        </authorList>
    </citation>
    <scope>NUCLEOTIDE SEQUENCE [LARGE SCALE GENOMIC DNA]</scope>
</reference>
<dbReference type="AlphaFoldDB" id="A0A4C1ZM31"/>
<dbReference type="Proteomes" id="UP000299102">
    <property type="component" value="Unassembled WGS sequence"/>
</dbReference>
<evidence type="ECO:0000313" key="3">
    <source>
        <dbReference type="Proteomes" id="UP000299102"/>
    </source>
</evidence>
<name>A0A4C1ZM31_EUMVA</name>
<proteinExistence type="predicted"/>
<organism evidence="2 3">
    <name type="scientific">Eumeta variegata</name>
    <name type="common">Bagworm moth</name>
    <name type="synonym">Eumeta japonica</name>
    <dbReference type="NCBI Taxonomy" id="151549"/>
    <lineage>
        <taxon>Eukaryota</taxon>
        <taxon>Metazoa</taxon>
        <taxon>Ecdysozoa</taxon>
        <taxon>Arthropoda</taxon>
        <taxon>Hexapoda</taxon>
        <taxon>Insecta</taxon>
        <taxon>Pterygota</taxon>
        <taxon>Neoptera</taxon>
        <taxon>Endopterygota</taxon>
        <taxon>Lepidoptera</taxon>
        <taxon>Glossata</taxon>
        <taxon>Ditrysia</taxon>
        <taxon>Tineoidea</taxon>
        <taxon>Psychidae</taxon>
        <taxon>Oiketicinae</taxon>
        <taxon>Eumeta</taxon>
    </lineage>
</organism>